<evidence type="ECO:0000313" key="5">
    <source>
        <dbReference type="EMBL" id="RWS01757.1"/>
    </source>
</evidence>
<evidence type="ECO:0000259" key="3">
    <source>
        <dbReference type="PROSITE" id="PS50086"/>
    </source>
</evidence>
<evidence type="ECO:0000313" key="4">
    <source>
        <dbReference type="EMBL" id="RWS01704.1"/>
    </source>
</evidence>
<dbReference type="PANTHER" id="PTHR47219">
    <property type="entry name" value="RAB GTPASE-ACTIVATING PROTEIN 1-LIKE"/>
    <property type="match status" value="1"/>
</dbReference>
<dbReference type="SMART" id="SM00164">
    <property type="entry name" value="TBC"/>
    <property type="match status" value="1"/>
</dbReference>
<dbReference type="GO" id="GO:0005096">
    <property type="term" value="F:GTPase activator activity"/>
    <property type="evidence" value="ECO:0007669"/>
    <property type="project" value="UniProtKB-KW"/>
</dbReference>
<name>A0A3S3RJ97_9ACAR</name>
<dbReference type="Gene3D" id="1.10.8.270">
    <property type="entry name" value="putative rabgap domain of human tbc1 domain family member 14 like domains"/>
    <property type="match status" value="1"/>
</dbReference>
<dbReference type="Proteomes" id="UP000285301">
    <property type="component" value="Unassembled WGS sequence"/>
</dbReference>
<dbReference type="GO" id="GO:0005886">
    <property type="term" value="C:plasma membrane"/>
    <property type="evidence" value="ECO:0007669"/>
    <property type="project" value="UniProtKB-ARBA"/>
</dbReference>
<dbReference type="EMBL" id="NCKU01008502">
    <property type="protein sequence ID" value="RWS01858.1"/>
    <property type="molecule type" value="Genomic_DNA"/>
</dbReference>
<sequence length="389" mass="45492">MSANNDGFSRSSSCSRTRPSTPTSSTSSVDSSSTRPEVNGAVYSELHKQCDRYGFFVEDNESKTKKDPRDAQLSVDVILNREKKWLHMCNNWDKFMTKKWRKIRDRCRKGIPNSVRGRAWFYLCAGFKQKARHPDLYQLLDSQIGDEKINDEIRKDLNRQFPSHEMFAENNGFGQQDLFHILKAFSIIKPEIGYCQGQAPLASVLLMHMPAEDAFWCLVQICDHYIPGYFSPGLEAIQIHGAMLNGFLKRFHPPIYRLLKKQNIDPVLYMTEWFMCLFSRTLLWPSVLRVWDMFFCEGISVIFKVAIILIGSVLGDSEERKKCSTMYETLHLLRNIPVKYMSEEYLIDKVVTFELSNRELQKEHNLQVMKRKKEKEKRQKEEQKRATKN</sequence>
<protein>
    <submittedName>
        <fullName evidence="5">TBC1 domain family member 10A-like protein</fullName>
    </submittedName>
</protein>
<dbReference type="InterPro" id="IPR000195">
    <property type="entry name" value="Rab-GAP-TBC_dom"/>
</dbReference>
<proteinExistence type="predicted"/>
<dbReference type="EMBL" id="NCKU01008756">
    <property type="protein sequence ID" value="RWS01704.1"/>
    <property type="molecule type" value="Genomic_DNA"/>
</dbReference>
<dbReference type="Gene3D" id="1.10.472.80">
    <property type="entry name" value="Ypt/Rab-GAP domain of gyp1p, domain 3"/>
    <property type="match status" value="1"/>
</dbReference>
<dbReference type="Gene3D" id="1.10.10.750">
    <property type="entry name" value="Ypt/Rab-GAP domain of gyp1p, domain 1"/>
    <property type="match status" value="1"/>
</dbReference>
<dbReference type="FunFam" id="1.10.8.270:FF:000007">
    <property type="entry name" value="TBC1 domain family member 10A"/>
    <property type="match status" value="1"/>
</dbReference>
<evidence type="ECO:0000256" key="1">
    <source>
        <dbReference type="ARBA" id="ARBA00022468"/>
    </source>
</evidence>
<accession>A0A3S3RJ97</accession>
<evidence type="ECO:0000313" key="6">
    <source>
        <dbReference type="EMBL" id="RWS01858.1"/>
    </source>
</evidence>
<dbReference type="InterPro" id="IPR050302">
    <property type="entry name" value="Rab_GAP_TBC_domain"/>
</dbReference>
<dbReference type="InterPro" id="IPR035969">
    <property type="entry name" value="Rab-GAP_TBC_sf"/>
</dbReference>
<feature type="region of interest" description="Disordered" evidence="2">
    <location>
        <begin position="366"/>
        <end position="389"/>
    </location>
</feature>
<feature type="compositionally biased region" description="Low complexity" evidence="2">
    <location>
        <begin position="9"/>
        <end position="36"/>
    </location>
</feature>
<dbReference type="STRING" id="1965070.A0A3S3RJ97"/>
<gene>
    <name evidence="6" type="ORF">B4U79_06461</name>
    <name evidence="4" type="ORF">B4U79_06712</name>
    <name evidence="5" type="ORF">B4U79_08995</name>
</gene>
<dbReference type="OrthoDB" id="159449at2759"/>
<dbReference type="AlphaFoldDB" id="A0A3S3RJ97"/>
<feature type="domain" description="Rab-GAP TBC" evidence="3">
    <location>
        <begin position="110"/>
        <end position="298"/>
    </location>
</feature>
<feature type="compositionally biased region" description="Basic and acidic residues" evidence="2">
    <location>
        <begin position="376"/>
        <end position="389"/>
    </location>
</feature>
<dbReference type="FunFam" id="1.10.472.80:FF:000008">
    <property type="entry name" value="TBC1 domain family member 10A"/>
    <property type="match status" value="1"/>
</dbReference>
<dbReference type="Pfam" id="PF00566">
    <property type="entry name" value="RabGAP-TBC"/>
    <property type="match status" value="1"/>
</dbReference>
<evidence type="ECO:0000313" key="7">
    <source>
        <dbReference type="Proteomes" id="UP000285301"/>
    </source>
</evidence>
<keyword evidence="1" id="KW-0343">GTPase activation</keyword>
<dbReference type="GO" id="GO:0031267">
    <property type="term" value="F:small GTPase binding"/>
    <property type="evidence" value="ECO:0007669"/>
    <property type="project" value="TreeGrafter"/>
</dbReference>
<dbReference type="SUPFAM" id="SSF47923">
    <property type="entry name" value="Ypt/Rab-GAP domain of gyp1p"/>
    <property type="match status" value="2"/>
</dbReference>
<dbReference type="FunFam" id="1.10.10.750:FF:000001">
    <property type="entry name" value="TBC1 domain family member 10A"/>
    <property type="match status" value="1"/>
</dbReference>
<dbReference type="EMBL" id="NCKU01008676">
    <property type="protein sequence ID" value="RWS01757.1"/>
    <property type="molecule type" value="Genomic_DNA"/>
</dbReference>
<evidence type="ECO:0000256" key="2">
    <source>
        <dbReference type="SAM" id="MobiDB-lite"/>
    </source>
</evidence>
<keyword evidence="7" id="KW-1185">Reference proteome</keyword>
<organism evidence="5 7">
    <name type="scientific">Dinothrombium tinctorium</name>
    <dbReference type="NCBI Taxonomy" id="1965070"/>
    <lineage>
        <taxon>Eukaryota</taxon>
        <taxon>Metazoa</taxon>
        <taxon>Ecdysozoa</taxon>
        <taxon>Arthropoda</taxon>
        <taxon>Chelicerata</taxon>
        <taxon>Arachnida</taxon>
        <taxon>Acari</taxon>
        <taxon>Acariformes</taxon>
        <taxon>Trombidiformes</taxon>
        <taxon>Prostigmata</taxon>
        <taxon>Anystina</taxon>
        <taxon>Parasitengona</taxon>
        <taxon>Trombidioidea</taxon>
        <taxon>Trombidiidae</taxon>
        <taxon>Dinothrombium</taxon>
    </lineage>
</organism>
<reference evidence="5 7" key="1">
    <citation type="journal article" date="2018" name="Gigascience">
        <title>Genomes of trombidid mites reveal novel predicted allergens and laterally-transferred genes associated with secondary metabolism.</title>
        <authorList>
            <person name="Dong X."/>
            <person name="Chaisiri K."/>
            <person name="Xia D."/>
            <person name="Armstrong S.D."/>
            <person name="Fang Y."/>
            <person name="Donnelly M.J."/>
            <person name="Kadowaki T."/>
            <person name="McGarry J.W."/>
            <person name="Darby A.C."/>
            <person name="Makepeace B.L."/>
        </authorList>
    </citation>
    <scope>NUCLEOTIDE SEQUENCE [LARGE SCALE GENOMIC DNA]</scope>
    <source>
        <strain evidence="5">UoL-WK</strain>
    </source>
</reference>
<reference evidence="5" key="2">
    <citation type="submission" date="2018-11" db="EMBL/GenBank/DDBJ databases">
        <title>Trombidioid mite genomics.</title>
        <authorList>
            <person name="Dong X."/>
        </authorList>
    </citation>
    <scope>NUCLEOTIDE SEQUENCE</scope>
    <source>
        <strain evidence="5">UoL-WK</strain>
    </source>
</reference>
<dbReference type="PANTHER" id="PTHR47219:SF4">
    <property type="entry name" value="TBC1 DOMAIN FAMILY MEMBER 10A"/>
    <property type="match status" value="1"/>
</dbReference>
<feature type="region of interest" description="Disordered" evidence="2">
    <location>
        <begin position="1"/>
        <end position="38"/>
    </location>
</feature>
<dbReference type="PROSITE" id="PS50086">
    <property type="entry name" value="TBC_RABGAP"/>
    <property type="match status" value="1"/>
</dbReference>
<comment type="caution">
    <text evidence="5">The sequence shown here is derived from an EMBL/GenBank/DDBJ whole genome shotgun (WGS) entry which is preliminary data.</text>
</comment>